<feature type="compositionally biased region" description="Polar residues" evidence="1">
    <location>
        <begin position="672"/>
        <end position="684"/>
    </location>
</feature>
<name>A0A814H5K9_9BILA</name>
<feature type="compositionally biased region" description="Basic and acidic residues" evidence="1">
    <location>
        <begin position="912"/>
        <end position="924"/>
    </location>
</feature>
<feature type="region of interest" description="Disordered" evidence="1">
    <location>
        <begin position="634"/>
        <end position="700"/>
    </location>
</feature>
<feature type="compositionally biased region" description="Basic and acidic residues" evidence="1">
    <location>
        <begin position="1033"/>
        <end position="1042"/>
    </location>
</feature>
<feature type="region of interest" description="Disordered" evidence="1">
    <location>
        <begin position="1397"/>
        <end position="1433"/>
    </location>
</feature>
<dbReference type="EMBL" id="CAJNOI010000074">
    <property type="protein sequence ID" value="CAF1006161.1"/>
    <property type="molecule type" value="Genomic_DNA"/>
</dbReference>
<feature type="compositionally biased region" description="Polar residues" evidence="1">
    <location>
        <begin position="1361"/>
        <end position="1377"/>
    </location>
</feature>
<evidence type="ECO:0000313" key="4">
    <source>
        <dbReference type="Proteomes" id="UP000663832"/>
    </source>
</evidence>
<feature type="compositionally biased region" description="Polar residues" evidence="1">
    <location>
        <begin position="470"/>
        <end position="489"/>
    </location>
</feature>
<protein>
    <submittedName>
        <fullName evidence="2">Uncharacterized protein</fullName>
    </submittedName>
</protein>
<evidence type="ECO:0000313" key="5">
    <source>
        <dbReference type="Proteomes" id="UP000663877"/>
    </source>
</evidence>
<feature type="compositionally biased region" description="Low complexity" evidence="1">
    <location>
        <begin position="842"/>
        <end position="856"/>
    </location>
</feature>
<feature type="region of interest" description="Disordered" evidence="1">
    <location>
        <begin position="1030"/>
        <end position="1126"/>
    </location>
</feature>
<dbReference type="Proteomes" id="UP000663877">
    <property type="component" value="Unassembled WGS sequence"/>
</dbReference>
<keyword evidence="4" id="KW-1185">Reference proteome</keyword>
<dbReference type="EMBL" id="CAJNOM010000208">
    <property type="protein sequence ID" value="CAF1230749.1"/>
    <property type="molecule type" value="Genomic_DNA"/>
</dbReference>
<accession>A0A814H5K9</accession>
<evidence type="ECO:0000256" key="1">
    <source>
        <dbReference type="SAM" id="MobiDB-lite"/>
    </source>
</evidence>
<feature type="compositionally biased region" description="Polar residues" evidence="1">
    <location>
        <begin position="1212"/>
        <end position="1236"/>
    </location>
</feature>
<feature type="region of interest" description="Disordered" evidence="1">
    <location>
        <begin position="907"/>
        <end position="945"/>
    </location>
</feature>
<gene>
    <name evidence="2" type="ORF">BJG266_LOCUS16207</name>
    <name evidence="3" type="ORF">QVE165_LOCUS27420</name>
</gene>
<reference evidence="2" key="1">
    <citation type="submission" date="2021-02" db="EMBL/GenBank/DDBJ databases">
        <authorList>
            <person name="Nowell W R."/>
        </authorList>
    </citation>
    <scope>NUCLEOTIDE SEQUENCE</scope>
</reference>
<dbReference type="OrthoDB" id="10044038at2759"/>
<organism evidence="2 5">
    <name type="scientific">Adineta steineri</name>
    <dbReference type="NCBI Taxonomy" id="433720"/>
    <lineage>
        <taxon>Eukaryota</taxon>
        <taxon>Metazoa</taxon>
        <taxon>Spiralia</taxon>
        <taxon>Gnathifera</taxon>
        <taxon>Rotifera</taxon>
        <taxon>Eurotatoria</taxon>
        <taxon>Bdelloidea</taxon>
        <taxon>Adinetida</taxon>
        <taxon>Adinetidae</taxon>
        <taxon>Adineta</taxon>
    </lineage>
</organism>
<comment type="caution">
    <text evidence="2">The sequence shown here is derived from an EMBL/GenBank/DDBJ whole genome shotgun (WGS) entry which is preliminary data.</text>
</comment>
<feature type="region of interest" description="Disordered" evidence="1">
    <location>
        <begin position="256"/>
        <end position="293"/>
    </location>
</feature>
<feature type="compositionally biased region" description="Low complexity" evidence="1">
    <location>
        <begin position="1085"/>
        <end position="1102"/>
    </location>
</feature>
<sequence length="1456" mass="166985">MNTSSAKKTIELEANATVPRGASIKLTVEYRIRPPVSTESGPIYEDVSFEKHVDVNMGTNGQYKEQAKYRYENETDISTKETTHDTVQTILKPSHIPKPDDMILVPETIIEHISEDEKSITSEEVVFEEWSEEFRCRRTDEYDPKTKELIRSTIDETSDRIKGDVVKEEYKEKNVRIKGHKSYDVVKQIHRRVPANTLVPINQVQTHVHEEISSSPPPITSSIIKPMTTTTTSSSLQDQQWSTEEVYTTDIVQESYSTNNSGRNTPKIDTSTSNNFNHVRTGRYSPVPATTRANISTTPTADYNYISEAISPTFKFADKRKEEFVSEEYHIEIETTKDQNETNGQISPLRRSSDWRNELKQMYSSDSNRYDQYEKQINGNYIPYNNQQRVKEVQIKISAHHRTPSEPRKYEPYLSSKHTVKEVLVRVPQYHRSLLDDYKQKQKKNLYFFETQKKLPSTSTSFENDRLQPSKRSYSSSSILDDNRTQSIQTDRPTLSRVGVLKNTFQSSTNEHTKDDTSKYLGAISAGLTEQRRKIFEEQEQANKEWNRRPINGYQSNEYRTNETHTGPSLVSNRISRFENIEAKEISRVQSTERLGRAGIDAIKLSLESSISKASPQTSFDVKMNNNKQIISSIDSDFMGPSQPIYQSTPKSIKQTYHEDQGRDSEDELSEPKQNYDAQQQQHMSKIRLRDFSQSTSPSLDTTHLIERTRFNEKSMENILSHVPASRGKGVLIELSPTTYQTQTKSVYERNKPDITLDSGVFDRTTTTTTYQLPTSPASWRNNVSTSINDDGLHTNNNSIYIATAATRSNSPYPQRPITDTDDSLTRSTYKYNSEMFSNEPRNQQQQQQRNVRRQVTQSAKTDYENPMNYRNNFDTQTKVPLTTQSRSVKPYVVDEIETIETETQVECQVQRTHETNESTKTERAASPIHSPNKIRSKSSYNLSDERTPAKRVYIQERPQYYESTRFNRSLVQNEEDITNRPSRLNSQTYRTNPNGLQLTSLSSQTHVTFDQNPSNEIIATVRIPELSNNRTIRHDRSKSEDDLYQNINGTGYRSSPTIQSYQQQLRSRVGATESTNNRSSPLNYSTQPTSSSSYQSTSYDQNRQQKQRSYSPDPGLTLRSQTQYHSRSLGNLDFEIEIEKRPPHESEQPTVVSLDQSSRAIVTTSKDGRVSIQNIAARPGNTVVINSDFHASDRSLNRSSGYFSSDEIRSQGHNTNYSSDEQSSGINLNSQSPSQRRQRNKSNDKSYHFDRLNNIVNQYSQSSNTSLGFNETIDQIDALYHNLDVETADRSYDFSKSNSRKQIELNPNEYPQRLTSVGFQHIPYEHQTSSTVNANVNNNNNNNNQKWTSSSINNILTSTPIRPTQSSSGGFSTPNSKYSSIQNMILHQNRFNPQSQIVQRNRASVKQVKQKNAARKRNTQEPYSDDDDDNDLSLRINASLHQRPQSSSRSYTYNN</sequence>
<feature type="compositionally biased region" description="Polar residues" evidence="1">
    <location>
        <begin position="1046"/>
        <end position="1084"/>
    </location>
</feature>
<feature type="region of interest" description="Disordered" evidence="1">
    <location>
        <begin position="834"/>
        <end position="874"/>
    </location>
</feature>
<evidence type="ECO:0000313" key="3">
    <source>
        <dbReference type="EMBL" id="CAF1230749.1"/>
    </source>
</evidence>
<feature type="compositionally biased region" description="Polar residues" evidence="1">
    <location>
        <begin position="644"/>
        <end position="655"/>
    </location>
</feature>
<feature type="region of interest" description="Disordered" evidence="1">
    <location>
        <begin position="1196"/>
        <end position="1245"/>
    </location>
</feature>
<dbReference type="Proteomes" id="UP000663832">
    <property type="component" value="Unassembled WGS sequence"/>
</dbReference>
<feature type="compositionally biased region" description="Basic residues" evidence="1">
    <location>
        <begin position="1409"/>
        <end position="1418"/>
    </location>
</feature>
<feature type="compositionally biased region" description="Polar residues" evidence="1">
    <location>
        <begin position="256"/>
        <end position="278"/>
    </location>
</feature>
<proteinExistence type="predicted"/>
<evidence type="ECO:0000313" key="2">
    <source>
        <dbReference type="EMBL" id="CAF1006161.1"/>
    </source>
</evidence>
<feature type="region of interest" description="Disordered" evidence="1">
    <location>
        <begin position="1357"/>
        <end position="1377"/>
    </location>
</feature>
<feature type="region of interest" description="Disordered" evidence="1">
    <location>
        <begin position="458"/>
        <end position="489"/>
    </location>
</feature>